<dbReference type="Gene3D" id="1.10.1740.10">
    <property type="match status" value="1"/>
</dbReference>
<accession>A0A927R171</accession>
<keyword evidence="10" id="KW-1185">Reference proteome</keyword>
<dbReference type="Pfam" id="PF04542">
    <property type="entry name" value="Sigma70_r2"/>
    <property type="match status" value="1"/>
</dbReference>
<dbReference type="GO" id="GO:0046373">
    <property type="term" value="P:L-arabinose metabolic process"/>
    <property type="evidence" value="ECO:0007669"/>
    <property type="project" value="InterPro"/>
</dbReference>
<dbReference type="Proteomes" id="UP000649753">
    <property type="component" value="Unassembled WGS sequence"/>
</dbReference>
<evidence type="ECO:0000313" key="9">
    <source>
        <dbReference type="EMBL" id="MBE1491042.1"/>
    </source>
</evidence>
<protein>
    <recommendedName>
        <fullName evidence="5">RNA polymerase sigma factor</fullName>
    </recommendedName>
</protein>
<evidence type="ECO:0000256" key="1">
    <source>
        <dbReference type="ARBA" id="ARBA00023015"/>
    </source>
</evidence>
<dbReference type="GO" id="GO:0046556">
    <property type="term" value="F:alpha-L-arabinofuranosidase activity"/>
    <property type="evidence" value="ECO:0007669"/>
    <property type="project" value="InterPro"/>
</dbReference>
<dbReference type="EMBL" id="JADBEB010000001">
    <property type="protein sequence ID" value="MBE1491042.1"/>
    <property type="molecule type" value="Genomic_DNA"/>
</dbReference>
<dbReference type="InterPro" id="IPR036195">
    <property type="entry name" value="AbfB_ABD_sf"/>
</dbReference>
<dbReference type="AlphaFoldDB" id="A0A927R171"/>
<reference evidence="9" key="1">
    <citation type="submission" date="2020-10" db="EMBL/GenBank/DDBJ databases">
        <title>Sequencing the genomes of 1000 actinobacteria strains.</title>
        <authorList>
            <person name="Klenk H.-P."/>
        </authorList>
    </citation>
    <scope>NUCLEOTIDE SEQUENCE</scope>
    <source>
        <strain evidence="9">DSM 46832</strain>
    </source>
</reference>
<keyword evidence="4 5" id="KW-0804">Transcription</keyword>
<comment type="similarity">
    <text evidence="5">Belongs to the sigma-70 factor family. ECF subfamily.</text>
</comment>
<evidence type="ECO:0000313" key="10">
    <source>
        <dbReference type="Proteomes" id="UP000649753"/>
    </source>
</evidence>
<dbReference type="NCBIfam" id="TIGR02937">
    <property type="entry name" value="sigma70-ECF"/>
    <property type="match status" value="1"/>
</dbReference>
<sequence>MRATRTDETSLIVAAQAGDRQALDELTVAYLPIVYTIVRRALSGHPDADDVVQETMLRALRELRMLRTPESFRPWLMAIALRQVSTHLHRQQVAADRAVPLDEVAAEPDADADFEDLTLLRVDLSDQRRQVVRASRWLDPEDRPLLSLWWLETAGRLSRTELAAALGVGVAHAGVRVQRMRNQLELGRTLVAALDARPGCDRLPAVLAGWNGEPSPLWRKRITRHTRSCPVCLRHGQGLVAPERLLVGLALIPVPMTLAAVLTGKGAIWGTTLGAGSAAAVSGAGGLGVGGSGALGAGLKAGLLGQLGQVIGAHPIAAAVAAGAVVAGATVTTATWPAPEPRPPVVITAPTSAPTAAVSTSAAVVTVPSTSAPGQTAPVPRNPRPTSVSPSSAGPRPFPLGSVSMESINQVGLFVTTAGGLGLLVRVGAGSDGPARQQATFEAVQGLADRTCVSFRSQDGRYLRHLSWRLRLTEDEGSQLFRGDATFCVREGALPGSVSLESSNYPGWFLRHRNLELWVDQLTANPGFRADASFRARPPLAN</sequence>
<evidence type="ECO:0000256" key="2">
    <source>
        <dbReference type="ARBA" id="ARBA00023082"/>
    </source>
</evidence>
<dbReference type="CDD" id="cd23399">
    <property type="entry name" value="beta-trefoil_ABD_ABFB"/>
    <property type="match status" value="1"/>
</dbReference>
<keyword evidence="1 5" id="KW-0805">Transcription regulation</keyword>
<evidence type="ECO:0000259" key="7">
    <source>
        <dbReference type="Pfam" id="PF04542"/>
    </source>
</evidence>
<feature type="region of interest" description="Disordered" evidence="6">
    <location>
        <begin position="369"/>
        <end position="398"/>
    </location>
</feature>
<comment type="caution">
    <text evidence="9">The sequence shown here is derived from an EMBL/GenBank/DDBJ whole genome shotgun (WGS) entry which is preliminary data.</text>
</comment>
<keyword evidence="3 5" id="KW-0238">DNA-binding</keyword>
<dbReference type="GO" id="GO:0003677">
    <property type="term" value="F:DNA binding"/>
    <property type="evidence" value="ECO:0007669"/>
    <property type="project" value="UniProtKB-KW"/>
</dbReference>
<proteinExistence type="inferred from homology"/>
<dbReference type="PANTHER" id="PTHR43133">
    <property type="entry name" value="RNA POLYMERASE ECF-TYPE SIGMA FACTO"/>
    <property type="match status" value="1"/>
</dbReference>
<evidence type="ECO:0000256" key="6">
    <source>
        <dbReference type="SAM" id="MobiDB-lite"/>
    </source>
</evidence>
<evidence type="ECO:0000256" key="3">
    <source>
        <dbReference type="ARBA" id="ARBA00023125"/>
    </source>
</evidence>
<gene>
    <name evidence="9" type="ORF">H4W31_006680</name>
</gene>
<dbReference type="GO" id="GO:0006352">
    <property type="term" value="P:DNA-templated transcription initiation"/>
    <property type="evidence" value="ECO:0007669"/>
    <property type="project" value="InterPro"/>
</dbReference>
<dbReference type="InterPro" id="IPR014284">
    <property type="entry name" value="RNA_pol_sigma-70_dom"/>
</dbReference>
<dbReference type="Pfam" id="PF05270">
    <property type="entry name" value="AbfB"/>
    <property type="match status" value="1"/>
</dbReference>
<dbReference type="SUPFAM" id="SSF110221">
    <property type="entry name" value="AbfB domain"/>
    <property type="match status" value="1"/>
</dbReference>
<dbReference type="PROSITE" id="PS01063">
    <property type="entry name" value="SIGMA70_ECF"/>
    <property type="match status" value="1"/>
</dbReference>
<dbReference type="GO" id="GO:0016987">
    <property type="term" value="F:sigma factor activity"/>
    <property type="evidence" value="ECO:0007669"/>
    <property type="project" value="UniProtKB-KW"/>
</dbReference>
<organism evidence="9 10">
    <name type="scientific">Plantactinospora soyae</name>
    <dbReference type="NCBI Taxonomy" id="1544732"/>
    <lineage>
        <taxon>Bacteria</taxon>
        <taxon>Bacillati</taxon>
        <taxon>Actinomycetota</taxon>
        <taxon>Actinomycetes</taxon>
        <taxon>Micromonosporales</taxon>
        <taxon>Micromonosporaceae</taxon>
        <taxon>Plantactinospora</taxon>
    </lineage>
</organism>
<evidence type="ECO:0000256" key="5">
    <source>
        <dbReference type="RuleBase" id="RU000716"/>
    </source>
</evidence>
<dbReference type="InterPro" id="IPR007627">
    <property type="entry name" value="RNA_pol_sigma70_r2"/>
</dbReference>
<feature type="domain" description="Alpha-L-arabinofuranosidase B arabinose-binding" evidence="8">
    <location>
        <begin position="404"/>
        <end position="535"/>
    </location>
</feature>
<dbReference type="InterPro" id="IPR007934">
    <property type="entry name" value="AbfB_ABD"/>
</dbReference>
<evidence type="ECO:0000256" key="4">
    <source>
        <dbReference type="ARBA" id="ARBA00023163"/>
    </source>
</evidence>
<dbReference type="InterPro" id="IPR039425">
    <property type="entry name" value="RNA_pol_sigma-70-like"/>
</dbReference>
<keyword evidence="2 5" id="KW-0731">Sigma factor</keyword>
<dbReference type="Gene3D" id="2.80.10.50">
    <property type="match status" value="1"/>
</dbReference>
<feature type="domain" description="RNA polymerase sigma-70 region 2" evidence="7">
    <location>
        <begin position="29"/>
        <end position="92"/>
    </location>
</feature>
<dbReference type="SUPFAM" id="SSF88946">
    <property type="entry name" value="Sigma2 domain of RNA polymerase sigma factors"/>
    <property type="match status" value="1"/>
</dbReference>
<dbReference type="InterPro" id="IPR000838">
    <property type="entry name" value="RNA_pol_sigma70_ECF_CS"/>
</dbReference>
<dbReference type="RefSeq" id="WP_192770200.1">
    <property type="nucleotide sequence ID" value="NZ_JADBEB010000001.1"/>
</dbReference>
<dbReference type="InterPro" id="IPR013325">
    <property type="entry name" value="RNA_pol_sigma_r2"/>
</dbReference>
<dbReference type="PANTHER" id="PTHR43133:SF8">
    <property type="entry name" value="RNA POLYMERASE SIGMA FACTOR HI_1459-RELATED"/>
    <property type="match status" value="1"/>
</dbReference>
<name>A0A927R171_9ACTN</name>
<evidence type="ECO:0000259" key="8">
    <source>
        <dbReference type="Pfam" id="PF05270"/>
    </source>
</evidence>